<evidence type="ECO:0000313" key="3">
    <source>
        <dbReference type="Proteomes" id="UP000695022"/>
    </source>
</evidence>
<evidence type="ECO:0000259" key="2">
    <source>
        <dbReference type="PROSITE" id="PS50175"/>
    </source>
</evidence>
<dbReference type="CDD" id="cd01647">
    <property type="entry name" value="RT_LTR"/>
    <property type="match status" value="1"/>
</dbReference>
<dbReference type="Gene3D" id="4.10.60.10">
    <property type="entry name" value="Zinc finger, CCHC-type"/>
    <property type="match status" value="1"/>
</dbReference>
<dbReference type="SUPFAM" id="SSF50630">
    <property type="entry name" value="Acid proteases"/>
    <property type="match status" value="1"/>
</dbReference>
<sequence length="566" mass="62621">MEINKIPTFDCYSDPATCGPRWMRWLTVFELYADGKGLIVNEDTDNTTKQRRRALLLHSAGLDVQDVFSTLPATGGVTDYVTAVTALNTYFVPQVNSAFARQTFHRITQKPGETVQQFVTRLRKAARDCNFGSDIENQIRDSVLSKCSSDYVRRKLLEEGQALTLGRAIQVADQCEMVEGQMAALSTANSGETVNRIGERSGHWKPQQRRAWSKSDNKTVTVNRDKACYRCGLTGHFGSDPKCPAKGQSCRKCKGKDHFAKVCRTKSRSGVNLVSESPNDPCNSDYAFTVSGCKSSMLTTCVGGADLAMLVDSGATSNIVDEETWEELKSRKIKCKSVASTTVRKLFPYGSDKPLPVKGRFDCVIQAGGKVAEAEFLVIKGKGVPLLGRDTATKLGVLKIGIEIAALSDVASDIQRLYPDVFHGVGKLKTRQVIIHIDHTVPPVAQPLRRTPFNLRDKVDGKIKELLDLDIIEPVDGPTPWVNPVVVVPKAAGDIRLCLDMRRANEAVIRGRYPIPTVDKLLQNMNGSKVFSRLDLKWGYHQLELSPECCEITTFATHSGLYRYKR</sequence>
<proteinExistence type="predicted"/>
<dbReference type="InterPro" id="IPR001969">
    <property type="entry name" value="Aspartic_peptidase_AS"/>
</dbReference>
<dbReference type="InterPro" id="IPR043128">
    <property type="entry name" value="Rev_trsase/Diguanyl_cyclase"/>
</dbReference>
<dbReference type="Gene3D" id="3.30.70.270">
    <property type="match status" value="1"/>
</dbReference>
<keyword evidence="3" id="KW-1185">Reference proteome</keyword>
<dbReference type="PROSITE" id="PS00141">
    <property type="entry name" value="ASP_PROTEASE"/>
    <property type="match status" value="1"/>
</dbReference>
<keyword evidence="1" id="KW-0378">Hydrolase</keyword>
<dbReference type="SMART" id="SM00343">
    <property type="entry name" value="ZnF_C2HC"/>
    <property type="match status" value="2"/>
</dbReference>
<dbReference type="PANTHER" id="PTHR37984:SF11">
    <property type="entry name" value="INTEGRASE CATALYTIC DOMAIN-CONTAINING PROTEIN"/>
    <property type="match status" value="1"/>
</dbReference>
<organism evidence="3 4">
    <name type="scientific">Priapulus caudatus</name>
    <name type="common">Priapulid worm</name>
    <dbReference type="NCBI Taxonomy" id="37621"/>
    <lineage>
        <taxon>Eukaryota</taxon>
        <taxon>Metazoa</taxon>
        <taxon>Ecdysozoa</taxon>
        <taxon>Scalidophora</taxon>
        <taxon>Priapulida</taxon>
        <taxon>Priapulimorpha</taxon>
        <taxon>Priapulimorphida</taxon>
        <taxon>Priapulidae</taxon>
        <taxon>Priapulus</taxon>
    </lineage>
</organism>
<accession>A0ABM1F1H0</accession>
<dbReference type="SUPFAM" id="SSF47353">
    <property type="entry name" value="Retrovirus capsid dimerization domain-like"/>
    <property type="match status" value="1"/>
</dbReference>
<dbReference type="InterPro" id="IPR036875">
    <property type="entry name" value="Znf_CCHC_sf"/>
</dbReference>
<dbReference type="InterPro" id="IPR043502">
    <property type="entry name" value="DNA/RNA_pol_sf"/>
</dbReference>
<dbReference type="SUPFAM" id="SSF57756">
    <property type="entry name" value="Retrovirus zinc finger-like domains"/>
    <property type="match status" value="1"/>
</dbReference>
<name>A0ABM1F1H0_PRICU</name>
<dbReference type="RefSeq" id="XP_014678291.1">
    <property type="nucleotide sequence ID" value="XM_014822805.1"/>
</dbReference>
<dbReference type="SUPFAM" id="SSF56672">
    <property type="entry name" value="DNA/RNA polymerases"/>
    <property type="match status" value="1"/>
</dbReference>
<dbReference type="Gene3D" id="3.10.10.10">
    <property type="entry name" value="HIV Type 1 Reverse Transcriptase, subunit A, domain 1"/>
    <property type="match status" value="1"/>
</dbReference>
<dbReference type="InterPro" id="IPR050951">
    <property type="entry name" value="Retrovirus_Pol_polyprotein"/>
</dbReference>
<dbReference type="PROSITE" id="PS50175">
    <property type="entry name" value="ASP_PROT_RETROV"/>
    <property type="match status" value="1"/>
</dbReference>
<dbReference type="Gene3D" id="2.40.70.10">
    <property type="entry name" value="Acid Proteases"/>
    <property type="match status" value="1"/>
</dbReference>
<dbReference type="PANTHER" id="PTHR37984">
    <property type="entry name" value="PROTEIN CBG26694"/>
    <property type="match status" value="1"/>
</dbReference>
<dbReference type="Proteomes" id="UP000695022">
    <property type="component" value="Unplaced"/>
</dbReference>
<dbReference type="GeneID" id="106818084"/>
<dbReference type="InterPro" id="IPR021109">
    <property type="entry name" value="Peptidase_aspartic_dom_sf"/>
</dbReference>
<reference evidence="4" key="1">
    <citation type="submission" date="2025-08" db="UniProtKB">
        <authorList>
            <consortium name="RefSeq"/>
        </authorList>
    </citation>
    <scope>IDENTIFICATION</scope>
</reference>
<evidence type="ECO:0000256" key="1">
    <source>
        <dbReference type="ARBA" id="ARBA00022801"/>
    </source>
</evidence>
<protein>
    <submittedName>
        <fullName evidence="4">Uncharacterized protein LOC106818084</fullName>
    </submittedName>
</protein>
<evidence type="ECO:0000313" key="4">
    <source>
        <dbReference type="RefSeq" id="XP_014678291.1"/>
    </source>
</evidence>
<dbReference type="InterPro" id="IPR001878">
    <property type="entry name" value="Znf_CCHC"/>
</dbReference>
<dbReference type="InterPro" id="IPR001995">
    <property type="entry name" value="Peptidase_A2_cat"/>
</dbReference>
<gene>
    <name evidence="4" type="primary">LOC106818084</name>
</gene>
<feature type="domain" description="Peptidase A2" evidence="2">
    <location>
        <begin position="307"/>
        <end position="391"/>
    </location>
</feature>